<keyword evidence="4 5" id="KW-0472">Membrane</keyword>
<feature type="transmembrane region" description="Helical" evidence="5">
    <location>
        <begin position="12"/>
        <end position="35"/>
    </location>
</feature>
<dbReference type="Pfam" id="PF04138">
    <property type="entry name" value="GtrA_DPMS_TM"/>
    <property type="match status" value="1"/>
</dbReference>
<dbReference type="AlphaFoldDB" id="A0A8E2WC38"/>
<comment type="subcellular location">
    <subcellularLocation>
        <location evidence="1">Membrane</location>
        <topology evidence="1">Multi-pass membrane protein</topology>
    </subcellularLocation>
</comment>
<accession>A0A8E2WC38</accession>
<dbReference type="GO" id="GO:0000271">
    <property type="term" value="P:polysaccharide biosynthetic process"/>
    <property type="evidence" value="ECO:0007669"/>
    <property type="project" value="InterPro"/>
</dbReference>
<dbReference type="Proteomes" id="UP000245631">
    <property type="component" value="Unassembled WGS sequence"/>
</dbReference>
<sequence length="160" mass="17373">MRSSLPFDFPRMLRSGAVGLLNTASGYAVILAELALGLNDTLANATVYVTDLVLSFFRNRQWTFTRADGFLSGTLFRYGDGGIFLVAYSVNLAVAIATRSAGITESSLVHLETICVYSVVFCLGSAHLVFVGRESRADDKADGNLRVTDELWRAPSSRIP</sequence>
<feature type="transmembrane region" description="Helical" evidence="5">
    <location>
        <begin position="78"/>
        <end position="97"/>
    </location>
</feature>
<evidence type="ECO:0000256" key="4">
    <source>
        <dbReference type="ARBA" id="ARBA00023136"/>
    </source>
</evidence>
<evidence type="ECO:0000259" key="6">
    <source>
        <dbReference type="Pfam" id="PF04138"/>
    </source>
</evidence>
<dbReference type="InterPro" id="IPR007267">
    <property type="entry name" value="GtrA_DPMS_TM"/>
</dbReference>
<feature type="transmembrane region" description="Helical" evidence="5">
    <location>
        <begin position="109"/>
        <end position="130"/>
    </location>
</feature>
<dbReference type="EMBL" id="QGGH01000004">
    <property type="protein sequence ID" value="PWJ91125.1"/>
    <property type="molecule type" value="Genomic_DNA"/>
</dbReference>
<comment type="caution">
    <text evidence="7">The sequence shown here is derived from an EMBL/GenBank/DDBJ whole genome shotgun (WGS) entry which is preliminary data.</text>
</comment>
<organism evidence="7 8">
    <name type="scientific">Rhizobium loti</name>
    <name type="common">Mesorhizobium loti</name>
    <dbReference type="NCBI Taxonomy" id="381"/>
    <lineage>
        <taxon>Bacteria</taxon>
        <taxon>Pseudomonadati</taxon>
        <taxon>Pseudomonadota</taxon>
        <taxon>Alphaproteobacteria</taxon>
        <taxon>Hyphomicrobiales</taxon>
        <taxon>Phyllobacteriaceae</taxon>
        <taxon>Mesorhizobium</taxon>
    </lineage>
</organism>
<gene>
    <name evidence="7" type="ORF">C8D77_104472</name>
</gene>
<keyword evidence="3 5" id="KW-1133">Transmembrane helix</keyword>
<feature type="domain" description="GtrA/DPMS transmembrane" evidence="6">
    <location>
        <begin position="16"/>
        <end position="130"/>
    </location>
</feature>
<proteinExistence type="predicted"/>
<dbReference type="RefSeq" id="WP_245951822.1">
    <property type="nucleotide sequence ID" value="NZ_QGGH01000004.1"/>
</dbReference>
<protein>
    <submittedName>
        <fullName evidence="7">Putative flippase GtrA</fullName>
    </submittedName>
</protein>
<dbReference type="GO" id="GO:0016020">
    <property type="term" value="C:membrane"/>
    <property type="evidence" value="ECO:0007669"/>
    <property type="project" value="UniProtKB-SubCell"/>
</dbReference>
<dbReference type="GeneID" id="61053143"/>
<evidence type="ECO:0000256" key="2">
    <source>
        <dbReference type="ARBA" id="ARBA00022692"/>
    </source>
</evidence>
<name>A0A8E2WC38_RHILI</name>
<evidence type="ECO:0000256" key="3">
    <source>
        <dbReference type="ARBA" id="ARBA00022989"/>
    </source>
</evidence>
<evidence type="ECO:0000256" key="1">
    <source>
        <dbReference type="ARBA" id="ARBA00004141"/>
    </source>
</evidence>
<evidence type="ECO:0000256" key="5">
    <source>
        <dbReference type="SAM" id="Phobius"/>
    </source>
</evidence>
<reference evidence="7 8" key="1">
    <citation type="submission" date="2018-05" db="EMBL/GenBank/DDBJ databases">
        <title>Genomic Encyclopedia of Type Strains, Phase IV (KMG-IV): sequencing the most valuable type-strain genomes for metagenomic binning, comparative biology and taxonomic classification.</title>
        <authorList>
            <person name="Goeker M."/>
        </authorList>
    </citation>
    <scope>NUCLEOTIDE SEQUENCE [LARGE SCALE GENOMIC DNA]</scope>
    <source>
        <strain evidence="7 8">DSM 2626</strain>
    </source>
</reference>
<evidence type="ECO:0000313" key="7">
    <source>
        <dbReference type="EMBL" id="PWJ91125.1"/>
    </source>
</evidence>
<keyword evidence="2 5" id="KW-0812">Transmembrane</keyword>
<evidence type="ECO:0000313" key="8">
    <source>
        <dbReference type="Proteomes" id="UP000245631"/>
    </source>
</evidence>